<dbReference type="EMBL" id="JACRTJ010000003">
    <property type="protein sequence ID" value="MBC8597809.1"/>
    <property type="molecule type" value="Genomic_DNA"/>
</dbReference>
<sequence length="75" mass="8289">MNIQKFLDSKHGKLLGRVYFLILLFIGNALIPIGAVMKFLHNGSGVLMILGIIITVAAIVILSTPYDLSNYKEEK</sequence>
<protein>
    <submittedName>
        <fullName evidence="2">Uncharacterized protein</fullName>
    </submittedName>
</protein>
<accession>A0ABR7NP01</accession>
<name>A0ABR7NP01_9FIRM</name>
<dbReference type="RefSeq" id="WP_022273129.1">
    <property type="nucleotide sequence ID" value="NZ_JACRTJ010000003.1"/>
</dbReference>
<evidence type="ECO:0000256" key="1">
    <source>
        <dbReference type="SAM" id="Phobius"/>
    </source>
</evidence>
<feature type="transmembrane region" description="Helical" evidence="1">
    <location>
        <begin position="46"/>
        <end position="66"/>
    </location>
</feature>
<comment type="caution">
    <text evidence="2">The sequence shown here is derived from an EMBL/GenBank/DDBJ whole genome shotgun (WGS) entry which is preliminary data.</text>
</comment>
<keyword evidence="1" id="KW-1133">Transmembrane helix</keyword>
<organism evidence="2 3">
    <name type="scientific">Enterocloster hominis</name>
    <name type="common">ex Liu et al. 2021</name>
    <dbReference type="NCBI Taxonomy" id="2763663"/>
    <lineage>
        <taxon>Bacteria</taxon>
        <taxon>Bacillati</taxon>
        <taxon>Bacillota</taxon>
        <taxon>Clostridia</taxon>
        <taxon>Lachnospirales</taxon>
        <taxon>Lachnospiraceae</taxon>
        <taxon>Enterocloster</taxon>
    </lineage>
</organism>
<reference evidence="2 3" key="1">
    <citation type="submission" date="2020-08" db="EMBL/GenBank/DDBJ databases">
        <title>Genome public.</title>
        <authorList>
            <person name="Liu C."/>
            <person name="Sun Q."/>
        </authorList>
    </citation>
    <scope>NUCLEOTIDE SEQUENCE [LARGE SCALE GENOMIC DNA]</scope>
    <source>
        <strain evidence="2 3">BX10</strain>
    </source>
</reference>
<evidence type="ECO:0000313" key="3">
    <source>
        <dbReference type="Proteomes" id="UP000647491"/>
    </source>
</evidence>
<keyword evidence="1" id="KW-0472">Membrane</keyword>
<keyword evidence="1" id="KW-0812">Transmembrane</keyword>
<feature type="transmembrane region" description="Helical" evidence="1">
    <location>
        <begin position="20"/>
        <end position="40"/>
    </location>
</feature>
<gene>
    <name evidence="2" type="ORF">H8708_00940</name>
</gene>
<proteinExistence type="predicted"/>
<keyword evidence="3" id="KW-1185">Reference proteome</keyword>
<evidence type="ECO:0000313" key="2">
    <source>
        <dbReference type="EMBL" id="MBC8597809.1"/>
    </source>
</evidence>
<dbReference type="Proteomes" id="UP000647491">
    <property type="component" value="Unassembled WGS sequence"/>
</dbReference>